<dbReference type="EMBL" id="ML996081">
    <property type="protein sequence ID" value="KAF2158135.1"/>
    <property type="molecule type" value="Genomic_DNA"/>
</dbReference>
<feature type="region of interest" description="Disordered" evidence="2">
    <location>
        <begin position="1"/>
        <end position="163"/>
    </location>
</feature>
<feature type="region of interest" description="Disordered" evidence="2">
    <location>
        <begin position="222"/>
        <end position="266"/>
    </location>
</feature>
<feature type="compositionally biased region" description="Basic and acidic residues" evidence="2">
    <location>
        <begin position="65"/>
        <end position="76"/>
    </location>
</feature>
<protein>
    <recommendedName>
        <fullName evidence="3">Wings apart-like protein C-terminal domain-containing protein</fullName>
    </recommendedName>
</protein>
<reference evidence="4" key="1">
    <citation type="journal article" date="2020" name="Stud. Mycol.">
        <title>101 Dothideomycetes genomes: a test case for predicting lifestyles and emergence of pathogens.</title>
        <authorList>
            <person name="Haridas S."/>
            <person name="Albert R."/>
            <person name="Binder M."/>
            <person name="Bloem J."/>
            <person name="Labutti K."/>
            <person name="Salamov A."/>
            <person name="Andreopoulos B."/>
            <person name="Baker S."/>
            <person name="Barry K."/>
            <person name="Bills G."/>
            <person name="Bluhm B."/>
            <person name="Cannon C."/>
            <person name="Castanera R."/>
            <person name="Culley D."/>
            <person name="Daum C."/>
            <person name="Ezra D."/>
            <person name="Gonzalez J."/>
            <person name="Henrissat B."/>
            <person name="Kuo A."/>
            <person name="Liang C."/>
            <person name="Lipzen A."/>
            <person name="Lutzoni F."/>
            <person name="Magnuson J."/>
            <person name="Mondo S."/>
            <person name="Nolan M."/>
            <person name="Ohm R."/>
            <person name="Pangilinan J."/>
            <person name="Park H.-J."/>
            <person name="Ramirez L."/>
            <person name="Alfaro M."/>
            <person name="Sun H."/>
            <person name="Tritt A."/>
            <person name="Yoshinaga Y."/>
            <person name="Zwiers L.-H."/>
            <person name="Turgeon B."/>
            <person name="Goodwin S."/>
            <person name="Spatafora J."/>
            <person name="Crous P."/>
            <person name="Grigoriev I."/>
        </authorList>
    </citation>
    <scope>NUCLEOTIDE SEQUENCE</scope>
    <source>
        <strain evidence="4">CBS 260.36</strain>
    </source>
</reference>
<organism evidence="4 5">
    <name type="scientific">Myriangium duriaei CBS 260.36</name>
    <dbReference type="NCBI Taxonomy" id="1168546"/>
    <lineage>
        <taxon>Eukaryota</taxon>
        <taxon>Fungi</taxon>
        <taxon>Dikarya</taxon>
        <taxon>Ascomycota</taxon>
        <taxon>Pezizomycotina</taxon>
        <taxon>Dothideomycetes</taxon>
        <taxon>Dothideomycetidae</taxon>
        <taxon>Myriangiales</taxon>
        <taxon>Myriangiaceae</taxon>
        <taxon>Myriangium</taxon>
    </lineage>
</organism>
<evidence type="ECO:0000256" key="2">
    <source>
        <dbReference type="SAM" id="MobiDB-lite"/>
    </source>
</evidence>
<sequence>MVAIFGFSDADGEKRKSQAKYGKLSRPASKLSHPSEVTQGKPPPVPTSTSKLPSRSPVTKPTTRVVRDEFEYDSGHDSGLQRLPGQSKALPKRDVDEWDIPSEDETSRTSKAAGRMALTKKGKPGNATLQARKHSLQQEPQQVSDLISPSRKRKRADAHTTQRRAQATALVSQVNGKQARAAGHIQVELDGISHPTSSKAPTKSLREGQSAPARLADMLEEVVRSPVRDTAKSPQRRIASHMAAKTPPRQQSRTRPSLTKSASLTPKQSQLWNQLLDHSEQSPMDSHLVGRSLDGDIPKYQGASSSSITHPALKPNTTTGSSRPRLADRLKQDSQLTTGESSSDEDELSDGPEDTDSRAGFSQGGADDGDSAKFASQNLESTSSKHTYSQTRSYLKEVMSFEESLLQPLTTELPDPMNKAKLKGNADLEFDDEPSQTLRSVHELRAAGSKKRFVDDMEAIIDDIKDHTRSAWSRRRSALMELSQKLLGSDFALRFAESSYATVITKELRTLETTDQVADTILLVIIAQLTYRDMPLHLVDDLRASSIVLWLSSYVGNDKKPSALAKDRVNNMSKMSQESYLDFMRSIKDSTFWGGVGPNMVGSEVLALKALQGVLLKTRKTGQRQPVISGHQQIEQLVLMVRTSDASNPDQDLKRHLALSILEAESTSMASQSIASTMVWTAQTIADLVRPFSDMLVLDHPNKDYAASYLRLLLNVTNNQPGNCASFASTNNAISSLFSYIAKSFAAVNASEDELDLLLLSLGLAINLAEHSDTVRQYIPPPVLDALTQTYVRGEQASSQASSLEQSRINVAHGYLAILLANLCLNDGVKTIIKAQLPGQDIEMLVRSVEEFLGYHRRVDSGEQLDEELAEVRDENWGGFTERLGAVVERLRR</sequence>
<dbReference type="Proteomes" id="UP000799439">
    <property type="component" value="Unassembled WGS sequence"/>
</dbReference>
<feature type="region of interest" description="Disordered" evidence="2">
    <location>
        <begin position="282"/>
        <end position="373"/>
    </location>
</feature>
<dbReference type="AlphaFoldDB" id="A0A9P4JCL2"/>
<comment type="caution">
    <text evidence="4">The sequence shown here is derived from an EMBL/GenBank/DDBJ whole genome shotgun (WGS) entry which is preliminary data.</text>
</comment>
<dbReference type="OrthoDB" id="78088at2759"/>
<dbReference type="PANTHER" id="PTHR22100:SF13">
    <property type="entry name" value="WINGS APART-LIKE PROTEIN HOMOLOG"/>
    <property type="match status" value="1"/>
</dbReference>
<keyword evidence="5" id="KW-1185">Reference proteome</keyword>
<dbReference type="InterPro" id="IPR022771">
    <property type="entry name" value="WAPL_C"/>
</dbReference>
<accession>A0A9P4JCL2</accession>
<feature type="compositionally biased region" description="Acidic residues" evidence="2">
    <location>
        <begin position="342"/>
        <end position="354"/>
    </location>
</feature>
<evidence type="ECO:0000256" key="1">
    <source>
        <dbReference type="ARBA" id="ARBA00006854"/>
    </source>
</evidence>
<feature type="compositionally biased region" description="Basic and acidic residues" evidence="2">
    <location>
        <begin position="222"/>
        <end position="231"/>
    </location>
</feature>
<gene>
    <name evidence="4" type="ORF">K461DRAFT_264923</name>
</gene>
<name>A0A9P4JCL2_9PEZI</name>
<evidence type="ECO:0000313" key="5">
    <source>
        <dbReference type="Proteomes" id="UP000799439"/>
    </source>
</evidence>
<evidence type="ECO:0000259" key="3">
    <source>
        <dbReference type="Pfam" id="PF07814"/>
    </source>
</evidence>
<feature type="compositionally biased region" description="Polar residues" evidence="2">
    <location>
        <begin position="248"/>
        <end position="266"/>
    </location>
</feature>
<dbReference type="Gene3D" id="1.25.10.10">
    <property type="entry name" value="Leucine-rich Repeat Variant"/>
    <property type="match status" value="1"/>
</dbReference>
<feature type="compositionally biased region" description="Polar residues" evidence="2">
    <location>
        <begin position="47"/>
        <end position="62"/>
    </location>
</feature>
<dbReference type="InterPro" id="IPR011989">
    <property type="entry name" value="ARM-like"/>
</dbReference>
<proteinExistence type="inferred from homology"/>
<evidence type="ECO:0000313" key="4">
    <source>
        <dbReference type="EMBL" id="KAF2158135.1"/>
    </source>
</evidence>
<dbReference type="InterPro" id="IPR039874">
    <property type="entry name" value="WAPL"/>
</dbReference>
<feature type="compositionally biased region" description="Polar residues" evidence="2">
    <location>
        <begin position="302"/>
        <end position="322"/>
    </location>
</feature>
<comment type="similarity">
    <text evidence="1">Belongs to the WAPL family.</text>
</comment>
<dbReference type="PANTHER" id="PTHR22100">
    <property type="entry name" value="WINGS APART-LIKE PROTEIN HOMOLOG"/>
    <property type="match status" value="1"/>
</dbReference>
<feature type="region of interest" description="Disordered" evidence="2">
    <location>
        <begin position="188"/>
        <end position="210"/>
    </location>
</feature>
<feature type="domain" description="Wings apart-like protein C-terminal" evidence="3">
    <location>
        <begin position="438"/>
        <end position="773"/>
    </location>
</feature>
<feature type="compositionally biased region" description="Polar residues" evidence="2">
    <location>
        <begin position="137"/>
        <end position="147"/>
    </location>
</feature>
<dbReference type="Pfam" id="PF07814">
    <property type="entry name" value="WAPL"/>
    <property type="match status" value="1"/>
</dbReference>